<dbReference type="VEuPathDB" id="TriTrypDB:TvY486_0003690"/>
<accession>F9WUV5</accession>
<protein>
    <submittedName>
        <fullName evidence="3">Uncharacterized protein</fullName>
    </submittedName>
</protein>
<feature type="compositionally biased region" description="Polar residues" evidence="1">
    <location>
        <begin position="332"/>
        <end position="352"/>
    </location>
</feature>
<keyword evidence="2" id="KW-0812">Transmembrane</keyword>
<dbReference type="Proteomes" id="UP000009027">
    <property type="component" value="Unassembled WGS sequence"/>
</dbReference>
<feature type="transmembrane region" description="Helical" evidence="2">
    <location>
        <begin position="6"/>
        <end position="29"/>
    </location>
</feature>
<dbReference type="AlphaFoldDB" id="F9WUV5"/>
<sequence>MFGCRVGSRCGYIICHLFALALVCNLQFTANSNKCEVKMRLTCGIVVLVLSALFGSSMAASTDGWMSDNDIATAACRMADVYNRVKFVHTTLYSFHDGIYGESRKLIDNANQLDAVDQNSAASAQEAARKAKQAVDECGSGFRDYNKHLSEYLKALKNDLPELKGKGHDHFEQVYKDCYEFGLYRAHEREISEGIEKNRSSLYTWGTSEQELWNRKKGEVDSILASARNKYSHNFDGVRKRFGDFVSGTIIDSRTVTFNLDKATKELDEAQQLYKKALEKVVQNAVKKCQAGGASAGVDGGAQQPNCEKINEKVNKIMKKREQANLKGTADGVQSESGSKTTAAGSSLATQAVPDSSPVVDITADDIDAELIEAVTGPASSAQKSHVSTKTLLAVVIPCAVLLLGAVVCFALRSRSAVKKDPVAL</sequence>
<name>F9WUV5_TRYVY</name>
<evidence type="ECO:0000256" key="1">
    <source>
        <dbReference type="SAM" id="MobiDB-lite"/>
    </source>
</evidence>
<reference evidence="3 4" key="1">
    <citation type="journal article" date="2012" name="Proc. Natl. Acad. Sci. U.S.A.">
        <title>Antigenic diversity is generated by distinct evolutionary mechanisms in African trypanosome species.</title>
        <authorList>
            <person name="Jackson A.P."/>
            <person name="Berry A."/>
            <person name="Aslett M."/>
            <person name="Allison H.C."/>
            <person name="Burton P."/>
            <person name="Vavrova-Anderson J."/>
            <person name="Brown R."/>
            <person name="Browne H."/>
            <person name="Corton N."/>
            <person name="Hauser H."/>
            <person name="Gamble J."/>
            <person name="Gilderthorp R."/>
            <person name="Marcello L."/>
            <person name="McQuillan J."/>
            <person name="Otto T.D."/>
            <person name="Quail M.A."/>
            <person name="Sanders M.J."/>
            <person name="van Tonder A."/>
            <person name="Ginger M.L."/>
            <person name="Field M.C."/>
            <person name="Barry J.D."/>
            <person name="Hertz-Fowler C."/>
            <person name="Berriman M."/>
        </authorList>
    </citation>
    <scope>NUCLEOTIDE SEQUENCE</scope>
    <source>
        <strain evidence="3 4">Y486</strain>
    </source>
</reference>
<evidence type="ECO:0000313" key="3">
    <source>
        <dbReference type="EMBL" id="CCD21354.1"/>
    </source>
</evidence>
<evidence type="ECO:0000256" key="2">
    <source>
        <dbReference type="SAM" id="Phobius"/>
    </source>
</evidence>
<proteinExistence type="predicted"/>
<gene>
    <name evidence="3" type="ORF">TvY486_0003690</name>
</gene>
<evidence type="ECO:0000313" key="4">
    <source>
        <dbReference type="Proteomes" id="UP000009027"/>
    </source>
</evidence>
<feature type="transmembrane region" description="Helical" evidence="2">
    <location>
        <begin position="41"/>
        <end position="60"/>
    </location>
</feature>
<organism evidence="3 4">
    <name type="scientific">Trypanosoma vivax (strain Y486)</name>
    <dbReference type="NCBI Taxonomy" id="1055687"/>
    <lineage>
        <taxon>Eukaryota</taxon>
        <taxon>Discoba</taxon>
        <taxon>Euglenozoa</taxon>
        <taxon>Kinetoplastea</taxon>
        <taxon>Metakinetoplastina</taxon>
        <taxon>Trypanosomatida</taxon>
        <taxon>Trypanosomatidae</taxon>
        <taxon>Trypanosoma</taxon>
        <taxon>Duttonella</taxon>
    </lineage>
</organism>
<feature type="transmembrane region" description="Helical" evidence="2">
    <location>
        <begin position="392"/>
        <end position="412"/>
    </location>
</feature>
<keyword evidence="2" id="KW-1133">Transmembrane helix</keyword>
<keyword evidence="4" id="KW-1185">Reference proteome</keyword>
<dbReference type="EMBL" id="CAEX01007536">
    <property type="protein sequence ID" value="CCD21354.1"/>
    <property type="molecule type" value="Genomic_DNA"/>
</dbReference>
<feature type="region of interest" description="Disordered" evidence="1">
    <location>
        <begin position="325"/>
        <end position="352"/>
    </location>
</feature>
<keyword evidence="2" id="KW-0472">Membrane</keyword>